<comment type="caution">
    <text evidence="11">The sequence shown here is derived from an EMBL/GenBank/DDBJ whole genome shotgun (WGS) entry which is preliminary data.</text>
</comment>
<dbReference type="Pfam" id="PF00847">
    <property type="entry name" value="AP2"/>
    <property type="match status" value="1"/>
</dbReference>
<dbReference type="Proteomes" id="UP001370490">
    <property type="component" value="Unassembled WGS sequence"/>
</dbReference>
<dbReference type="Gene3D" id="3.30.730.10">
    <property type="entry name" value="AP2/ERF domain"/>
    <property type="match status" value="1"/>
</dbReference>
<dbReference type="GO" id="GO:0005634">
    <property type="term" value="C:nucleus"/>
    <property type="evidence" value="ECO:0007669"/>
    <property type="project" value="UniProtKB-SubCell"/>
</dbReference>
<keyword evidence="6" id="KW-0804">Transcription</keyword>
<dbReference type="InterPro" id="IPR016177">
    <property type="entry name" value="DNA-bd_dom_sf"/>
</dbReference>
<evidence type="ECO:0000313" key="12">
    <source>
        <dbReference type="Proteomes" id="UP001370490"/>
    </source>
</evidence>
<feature type="compositionally biased region" description="Basic residues" evidence="9">
    <location>
        <begin position="47"/>
        <end position="61"/>
    </location>
</feature>
<evidence type="ECO:0000256" key="6">
    <source>
        <dbReference type="ARBA" id="ARBA00023163"/>
    </source>
</evidence>
<dbReference type="FunFam" id="3.30.730.10:FF:000001">
    <property type="entry name" value="Ethylene-responsive transcription factor 2"/>
    <property type="match status" value="1"/>
</dbReference>
<gene>
    <name evidence="11" type="ORF">RJ641_012086</name>
</gene>
<dbReference type="CDD" id="cd00018">
    <property type="entry name" value="AP2"/>
    <property type="match status" value="1"/>
</dbReference>
<dbReference type="GO" id="GO:0003700">
    <property type="term" value="F:DNA-binding transcription factor activity"/>
    <property type="evidence" value="ECO:0007669"/>
    <property type="project" value="InterPro"/>
</dbReference>
<evidence type="ECO:0000256" key="2">
    <source>
        <dbReference type="ARBA" id="ARBA00023015"/>
    </source>
</evidence>
<keyword evidence="12" id="KW-1185">Reference proteome</keyword>
<comment type="subcellular location">
    <subcellularLocation>
        <location evidence="1">Nucleus</location>
    </subcellularLocation>
</comment>
<evidence type="ECO:0000256" key="4">
    <source>
        <dbReference type="ARBA" id="ARBA00023125"/>
    </source>
</evidence>
<keyword evidence="5" id="KW-0010">Activator</keyword>
<dbReference type="PRINTS" id="PR00367">
    <property type="entry name" value="ETHRSPELEMNT"/>
</dbReference>
<keyword evidence="7" id="KW-0539">Nucleus</keyword>
<keyword evidence="3" id="KW-0346">Stress response</keyword>
<evidence type="ECO:0000259" key="10">
    <source>
        <dbReference type="PROSITE" id="PS51032"/>
    </source>
</evidence>
<dbReference type="InterPro" id="IPR001471">
    <property type="entry name" value="AP2/ERF_dom"/>
</dbReference>
<comment type="similarity">
    <text evidence="8">Belongs to the AP2/ERF transcription factor family. ERF subfamily.</text>
</comment>
<evidence type="ECO:0000256" key="9">
    <source>
        <dbReference type="SAM" id="MobiDB-lite"/>
    </source>
</evidence>
<dbReference type="InterPro" id="IPR036955">
    <property type="entry name" value="AP2/ERF_dom_sf"/>
</dbReference>
<dbReference type="GO" id="GO:0045893">
    <property type="term" value="P:positive regulation of DNA-templated transcription"/>
    <property type="evidence" value="ECO:0007669"/>
    <property type="project" value="TreeGrafter"/>
</dbReference>
<reference evidence="11 12" key="1">
    <citation type="submission" date="2023-12" db="EMBL/GenBank/DDBJ databases">
        <title>A high-quality genome assembly for Dillenia turbinata (Dilleniales).</title>
        <authorList>
            <person name="Chanderbali A."/>
        </authorList>
    </citation>
    <scope>NUCLEOTIDE SEQUENCE [LARGE SCALE GENOMIC DNA]</scope>
    <source>
        <strain evidence="11">LSX21</strain>
        <tissue evidence="11">Leaf</tissue>
    </source>
</reference>
<dbReference type="GO" id="GO:0000976">
    <property type="term" value="F:transcription cis-regulatory region binding"/>
    <property type="evidence" value="ECO:0007669"/>
    <property type="project" value="TreeGrafter"/>
</dbReference>
<evidence type="ECO:0000256" key="5">
    <source>
        <dbReference type="ARBA" id="ARBA00023159"/>
    </source>
</evidence>
<protein>
    <submittedName>
        <fullName evidence="11">AP2/ERF domain</fullName>
    </submittedName>
</protein>
<dbReference type="EMBL" id="JBAMMX010000019">
    <property type="protein sequence ID" value="KAK6921579.1"/>
    <property type="molecule type" value="Genomic_DNA"/>
</dbReference>
<dbReference type="GO" id="GO:0006950">
    <property type="term" value="P:response to stress"/>
    <property type="evidence" value="ECO:0007669"/>
    <property type="project" value="TreeGrafter"/>
</dbReference>
<dbReference type="SUPFAM" id="SSF54171">
    <property type="entry name" value="DNA-binding domain"/>
    <property type="match status" value="1"/>
</dbReference>
<dbReference type="AlphaFoldDB" id="A0AAN8UVQ3"/>
<accession>A0AAN8UVQ3</accession>
<evidence type="ECO:0000256" key="1">
    <source>
        <dbReference type="ARBA" id="ARBA00004123"/>
    </source>
</evidence>
<name>A0AAN8UVQ3_9MAGN</name>
<organism evidence="11 12">
    <name type="scientific">Dillenia turbinata</name>
    <dbReference type="NCBI Taxonomy" id="194707"/>
    <lineage>
        <taxon>Eukaryota</taxon>
        <taxon>Viridiplantae</taxon>
        <taxon>Streptophyta</taxon>
        <taxon>Embryophyta</taxon>
        <taxon>Tracheophyta</taxon>
        <taxon>Spermatophyta</taxon>
        <taxon>Magnoliopsida</taxon>
        <taxon>eudicotyledons</taxon>
        <taxon>Gunneridae</taxon>
        <taxon>Pentapetalae</taxon>
        <taxon>Dilleniales</taxon>
        <taxon>Dilleniaceae</taxon>
        <taxon>Dillenia</taxon>
    </lineage>
</organism>
<evidence type="ECO:0000256" key="8">
    <source>
        <dbReference type="ARBA" id="ARBA00024343"/>
    </source>
</evidence>
<dbReference type="PANTHER" id="PTHR31241">
    <property type="entry name" value="DEHYDRATION-RESPONSIVE ELEMENT-BINDING PROTEIN 2C"/>
    <property type="match status" value="1"/>
</dbReference>
<sequence>MSSETVERKRKSRSTRDVSKSIAETLAKWKEYNDQLDTSAEGDGAKPLRKVPAKGSKKGCMKGKGGPENSRCNYRGVRQRTWGKWVAEIREPNKGSRLWLGTFATAIEAALAYDEAARAMYGSYARLNFPNYNPSIGSSKDSSVFQHSRIAQGVKE</sequence>
<evidence type="ECO:0000313" key="11">
    <source>
        <dbReference type="EMBL" id="KAK6921579.1"/>
    </source>
</evidence>
<evidence type="ECO:0000256" key="3">
    <source>
        <dbReference type="ARBA" id="ARBA00023016"/>
    </source>
</evidence>
<keyword evidence="2" id="KW-0805">Transcription regulation</keyword>
<dbReference type="PROSITE" id="PS51032">
    <property type="entry name" value="AP2_ERF"/>
    <property type="match status" value="1"/>
</dbReference>
<keyword evidence="4" id="KW-0238">DNA-binding</keyword>
<proteinExistence type="inferred from homology"/>
<feature type="domain" description="AP2/ERF" evidence="10">
    <location>
        <begin position="73"/>
        <end position="130"/>
    </location>
</feature>
<feature type="region of interest" description="Disordered" evidence="9">
    <location>
        <begin position="1"/>
        <end position="20"/>
    </location>
</feature>
<dbReference type="SMART" id="SM00380">
    <property type="entry name" value="AP2"/>
    <property type="match status" value="1"/>
</dbReference>
<dbReference type="PANTHER" id="PTHR31241:SF62">
    <property type="entry name" value="DEHYDRATION-RESPONSIVE ELEMENT-BINDING PROTEIN 2D"/>
    <property type="match status" value="1"/>
</dbReference>
<feature type="region of interest" description="Disordered" evidence="9">
    <location>
        <begin position="37"/>
        <end position="72"/>
    </location>
</feature>
<evidence type="ECO:0000256" key="7">
    <source>
        <dbReference type="ARBA" id="ARBA00023242"/>
    </source>
</evidence>